<feature type="region of interest" description="Disordered" evidence="5">
    <location>
        <begin position="84"/>
        <end position="137"/>
    </location>
</feature>
<gene>
    <name evidence="7" type="ORF">WMY93_023141</name>
</gene>
<dbReference type="AlphaFoldDB" id="A0AAW0N3H3"/>
<dbReference type="GO" id="GO:0003779">
    <property type="term" value="F:actin binding"/>
    <property type="evidence" value="ECO:0007669"/>
    <property type="project" value="InterPro"/>
</dbReference>
<dbReference type="GO" id="GO:0006936">
    <property type="term" value="P:muscle contraction"/>
    <property type="evidence" value="ECO:0007669"/>
    <property type="project" value="TreeGrafter"/>
</dbReference>
<evidence type="ECO:0000256" key="2">
    <source>
        <dbReference type="ARBA" id="ARBA00004245"/>
    </source>
</evidence>
<accession>A0AAW0N3H3</accession>
<keyword evidence="3" id="KW-0963">Cytoplasm</keyword>
<feature type="region of interest" description="Disordered" evidence="5">
    <location>
        <begin position="34"/>
        <end position="69"/>
    </location>
</feature>
<keyword evidence="4" id="KW-0206">Cytoskeleton</keyword>
<feature type="compositionally biased region" description="Basic and acidic residues" evidence="5">
    <location>
        <begin position="98"/>
        <end position="112"/>
    </location>
</feature>
<dbReference type="Gene3D" id="3.80.10.10">
    <property type="entry name" value="Ribonuclease Inhibitor"/>
    <property type="match status" value="1"/>
</dbReference>
<dbReference type="GO" id="GO:0030239">
    <property type="term" value="P:myofibril assembly"/>
    <property type="evidence" value="ECO:0007669"/>
    <property type="project" value="TreeGrafter"/>
</dbReference>
<dbReference type="PROSITE" id="PS51082">
    <property type="entry name" value="WH2"/>
    <property type="match status" value="1"/>
</dbReference>
<comment type="caution">
    <text evidence="7">The sequence shown here is derived from an EMBL/GenBank/DDBJ whole genome shotgun (WGS) entry which is preliminary data.</text>
</comment>
<sequence>MEMVQMLRENATLLKLGYQFELPGPRMAATGILTRNQDQQRQKRMQERKAEEVVEQKSATSSNQEVPTRKIAEMVKHQEVCNKAQIRKPKTKKLKNGANEKESEDILKDLRNNLKPSVKSRHEASNLPPPQRSGRDDLMAAIRGSSIFSLKRVNLT</sequence>
<protein>
    <recommendedName>
        <fullName evidence="6">WH2 domain-containing protein</fullName>
    </recommendedName>
</protein>
<dbReference type="GO" id="GO:0005523">
    <property type="term" value="F:tropomyosin binding"/>
    <property type="evidence" value="ECO:0007669"/>
    <property type="project" value="InterPro"/>
</dbReference>
<comment type="subcellular location">
    <subcellularLocation>
        <location evidence="2">Cytoplasm</location>
        <location evidence="2">Cytoskeleton</location>
    </subcellularLocation>
    <subcellularLocation>
        <location evidence="1">Cytoplasm</location>
        <location evidence="1">Myofibril</location>
        <location evidence="1">Sarcomere</location>
    </subcellularLocation>
</comment>
<feature type="domain" description="WH2" evidence="6">
    <location>
        <begin position="134"/>
        <end position="153"/>
    </location>
</feature>
<evidence type="ECO:0000256" key="5">
    <source>
        <dbReference type="SAM" id="MobiDB-lite"/>
    </source>
</evidence>
<dbReference type="PANTHER" id="PTHR10901:SF12">
    <property type="entry name" value="LEIOMODIN-2"/>
    <property type="match status" value="1"/>
</dbReference>
<dbReference type="GO" id="GO:0051694">
    <property type="term" value="P:pointed-end actin filament capping"/>
    <property type="evidence" value="ECO:0007669"/>
    <property type="project" value="InterPro"/>
</dbReference>
<keyword evidence="8" id="KW-1185">Reference proteome</keyword>
<evidence type="ECO:0000313" key="8">
    <source>
        <dbReference type="Proteomes" id="UP001460270"/>
    </source>
</evidence>
<feature type="compositionally biased region" description="Polar residues" evidence="5">
    <location>
        <begin position="57"/>
        <end position="66"/>
    </location>
</feature>
<reference evidence="8" key="1">
    <citation type="submission" date="2024-04" db="EMBL/GenBank/DDBJ databases">
        <title>Salinicola lusitanus LLJ914,a marine bacterium isolated from the Okinawa Trough.</title>
        <authorList>
            <person name="Li J."/>
        </authorList>
    </citation>
    <scope>NUCLEOTIDE SEQUENCE [LARGE SCALE GENOMIC DNA]</scope>
</reference>
<evidence type="ECO:0000256" key="4">
    <source>
        <dbReference type="ARBA" id="ARBA00023212"/>
    </source>
</evidence>
<dbReference type="Proteomes" id="UP001460270">
    <property type="component" value="Unassembled WGS sequence"/>
</dbReference>
<dbReference type="InterPro" id="IPR003124">
    <property type="entry name" value="WH2_dom"/>
</dbReference>
<dbReference type="GO" id="GO:0007015">
    <property type="term" value="P:actin filament organization"/>
    <property type="evidence" value="ECO:0007669"/>
    <property type="project" value="TreeGrafter"/>
</dbReference>
<evidence type="ECO:0000256" key="1">
    <source>
        <dbReference type="ARBA" id="ARBA00004204"/>
    </source>
</evidence>
<feature type="compositionally biased region" description="Basic and acidic residues" evidence="5">
    <location>
        <begin position="38"/>
        <end position="55"/>
    </location>
</feature>
<dbReference type="GO" id="GO:0005865">
    <property type="term" value="C:striated muscle thin filament"/>
    <property type="evidence" value="ECO:0007669"/>
    <property type="project" value="TreeGrafter"/>
</dbReference>
<feature type="compositionally biased region" description="Basic residues" evidence="5">
    <location>
        <begin position="85"/>
        <end position="95"/>
    </location>
</feature>
<dbReference type="InterPro" id="IPR004934">
    <property type="entry name" value="TMOD"/>
</dbReference>
<name>A0AAW0N3H3_9GOBI</name>
<dbReference type="EMBL" id="JBBPFD010000017">
    <property type="protein sequence ID" value="KAK7891178.1"/>
    <property type="molecule type" value="Genomic_DNA"/>
</dbReference>
<dbReference type="PANTHER" id="PTHR10901">
    <property type="entry name" value="TROPOMODULIN"/>
    <property type="match status" value="1"/>
</dbReference>
<evidence type="ECO:0000256" key="3">
    <source>
        <dbReference type="ARBA" id="ARBA00022490"/>
    </source>
</evidence>
<evidence type="ECO:0000313" key="7">
    <source>
        <dbReference type="EMBL" id="KAK7891178.1"/>
    </source>
</evidence>
<proteinExistence type="predicted"/>
<evidence type="ECO:0000259" key="6">
    <source>
        <dbReference type="PROSITE" id="PS51082"/>
    </source>
</evidence>
<organism evidence="7 8">
    <name type="scientific">Mugilogobius chulae</name>
    <name type="common">yellowstripe goby</name>
    <dbReference type="NCBI Taxonomy" id="88201"/>
    <lineage>
        <taxon>Eukaryota</taxon>
        <taxon>Metazoa</taxon>
        <taxon>Chordata</taxon>
        <taxon>Craniata</taxon>
        <taxon>Vertebrata</taxon>
        <taxon>Euteleostomi</taxon>
        <taxon>Actinopterygii</taxon>
        <taxon>Neopterygii</taxon>
        <taxon>Teleostei</taxon>
        <taxon>Neoteleostei</taxon>
        <taxon>Acanthomorphata</taxon>
        <taxon>Gobiaria</taxon>
        <taxon>Gobiiformes</taxon>
        <taxon>Gobioidei</taxon>
        <taxon>Gobiidae</taxon>
        <taxon>Gobionellinae</taxon>
        <taxon>Mugilogobius</taxon>
    </lineage>
</organism>
<dbReference type="InterPro" id="IPR032675">
    <property type="entry name" value="LRR_dom_sf"/>
</dbReference>